<dbReference type="GO" id="GO:0006313">
    <property type="term" value="P:DNA transposition"/>
    <property type="evidence" value="ECO:0007669"/>
    <property type="project" value="InterPro"/>
</dbReference>
<protein>
    <recommendedName>
        <fullName evidence="1">Transposase IS200-like domain-containing protein</fullName>
    </recommendedName>
</protein>
<comment type="caution">
    <text evidence="2">The sequence shown here is derived from an EMBL/GenBank/DDBJ whole genome shotgun (WGS) entry which is preliminary data.</text>
</comment>
<dbReference type="InterPro" id="IPR002686">
    <property type="entry name" value="Transposase_17"/>
</dbReference>
<dbReference type="GO" id="GO:0004803">
    <property type="term" value="F:transposase activity"/>
    <property type="evidence" value="ECO:0007669"/>
    <property type="project" value="InterPro"/>
</dbReference>
<accession>A0A2H0W9W8</accession>
<evidence type="ECO:0000259" key="1">
    <source>
        <dbReference type="Pfam" id="PF01797"/>
    </source>
</evidence>
<dbReference type="Gene3D" id="3.30.70.1290">
    <property type="entry name" value="Transposase IS200-like"/>
    <property type="match status" value="1"/>
</dbReference>
<dbReference type="AlphaFoldDB" id="A0A2H0W9W8"/>
<dbReference type="EMBL" id="PEZT01000010">
    <property type="protein sequence ID" value="PIS09427.1"/>
    <property type="molecule type" value="Genomic_DNA"/>
</dbReference>
<evidence type="ECO:0000313" key="2">
    <source>
        <dbReference type="EMBL" id="PIS09427.1"/>
    </source>
</evidence>
<evidence type="ECO:0000313" key="3">
    <source>
        <dbReference type="Proteomes" id="UP000230093"/>
    </source>
</evidence>
<organism evidence="2 3">
    <name type="scientific">Candidatus Beckwithbacteria bacterium CG10_big_fil_rev_8_21_14_0_10_34_10</name>
    <dbReference type="NCBI Taxonomy" id="1974495"/>
    <lineage>
        <taxon>Bacteria</taxon>
        <taxon>Candidatus Beckwithiibacteriota</taxon>
    </lineage>
</organism>
<feature type="domain" description="Transposase IS200-like" evidence="1">
    <location>
        <begin position="2"/>
        <end position="29"/>
    </location>
</feature>
<sequence length="37" mass="4341">MKSFWAGGYFAETVGKKNLKMIKEYIQSQLKYHGDKD</sequence>
<name>A0A2H0W9W8_9BACT</name>
<gene>
    <name evidence="2" type="ORF">COT75_01975</name>
</gene>
<dbReference type="SUPFAM" id="SSF143422">
    <property type="entry name" value="Transposase IS200-like"/>
    <property type="match status" value="1"/>
</dbReference>
<dbReference type="InterPro" id="IPR036515">
    <property type="entry name" value="Transposase_17_sf"/>
</dbReference>
<proteinExistence type="predicted"/>
<dbReference type="Proteomes" id="UP000230093">
    <property type="component" value="Unassembled WGS sequence"/>
</dbReference>
<reference evidence="3" key="1">
    <citation type="submission" date="2017-09" db="EMBL/GenBank/DDBJ databases">
        <title>Depth-based differentiation of microbial function through sediment-hosted aquifers and enrichment of novel symbionts in the deep terrestrial subsurface.</title>
        <authorList>
            <person name="Probst A.J."/>
            <person name="Ladd B."/>
            <person name="Jarett J.K."/>
            <person name="Geller-Mcgrath D.E."/>
            <person name="Sieber C.M.K."/>
            <person name="Emerson J.B."/>
            <person name="Anantharaman K."/>
            <person name="Thomas B.C."/>
            <person name="Malmstrom R."/>
            <person name="Stieglmeier M."/>
            <person name="Klingl A."/>
            <person name="Woyke T."/>
            <person name="Ryan C.M."/>
            <person name="Banfield J.F."/>
        </authorList>
    </citation>
    <scope>NUCLEOTIDE SEQUENCE [LARGE SCALE GENOMIC DNA]</scope>
</reference>
<dbReference type="GO" id="GO:0003677">
    <property type="term" value="F:DNA binding"/>
    <property type="evidence" value="ECO:0007669"/>
    <property type="project" value="InterPro"/>
</dbReference>
<dbReference type="Pfam" id="PF01797">
    <property type="entry name" value="Y1_Tnp"/>
    <property type="match status" value="1"/>
</dbReference>